<name>K2N761_9HYPH</name>
<proteinExistence type="predicted"/>
<gene>
    <name evidence="1" type="ORF">NA8A_04783</name>
</gene>
<organism evidence="1 2">
    <name type="scientific">Nitratireductor indicus C115</name>
    <dbReference type="NCBI Taxonomy" id="1231190"/>
    <lineage>
        <taxon>Bacteria</taxon>
        <taxon>Pseudomonadati</taxon>
        <taxon>Pseudomonadota</taxon>
        <taxon>Alphaproteobacteria</taxon>
        <taxon>Hyphomicrobiales</taxon>
        <taxon>Phyllobacteriaceae</taxon>
        <taxon>Nitratireductor</taxon>
    </lineage>
</organism>
<evidence type="ECO:0000313" key="2">
    <source>
        <dbReference type="Proteomes" id="UP000007374"/>
    </source>
</evidence>
<sequence length="61" mass="7032">MERWNAGTAYIASRARAYEETHVPVFQRSNHGIHKGNEWVGWNMAVERAVFQRSSDKKGGR</sequence>
<dbReference type="EMBL" id="AMSI01000003">
    <property type="protein sequence ID" value="EKF43318.1"/>
    <property type="molecule type" value="Genomic_DNA"/>
</dbReference>
<keyword evidence="2" id="KW-1185">Reference proteome</keyword>
<evidence type="ECO:0000313" key="1">
    <source>
        <dbReference type="EMBL" id="EKF43318.1"/>
    </source>
</evidence>
<dbReference type="PATRIC" id="fig|1231190.3.peg.1001"/>
<dbReference type="STRING" id="721133.SAMN05216176_101348"/>
<protein>
    <submittedName>
        <fullName evidence="1">Uncharacterized protein</fullName>
    </submittedName>
</protein>
<comment type="caution">
    <text evidence="1">The sequence shown here is derived from an EMBL/GenBank/DDBJ whole genome shotgun (WGS) entry which is preliminary data.</text>
</comment>
<dbReference type="Proteomes" id="UP000007374">
    <property type="component" value="Unassembled WGS sequence"/>
</dbReference>
<accession>K2N761</accession>
<dbReference type="AlphaFoldDB" id="K2N761"/>
<dbReference type="RefSeq" id="WP_009449508.1">
    <property type="nucleotide sequence ID" value="NZ_AMSI01000003.1"/>
</dbReference>
<reference evidence="1 2" key="1">
    <citation type="journal article" date="2012" name="J. Bacteriol.">
        <title>Genome Sequence of Nitratireductor indicus Type Strain C115.</title>
        <authorList>
            <person name="Lai Q."/>
            <person name="Li G."/>
            <person name="Yu Z."/>
            <person name="Shao Z."/>
        </authorList>
    </citation>
    <scope>NUCLEOTIDE SEQUENCE [LARGE SCALE GENOMIC DNA]</scope>
    <source>
        <strain evidence="1 2">C115</strain>
    </source>
</reference>